<keyword evidence="2" id="KW-0813">Transport</keyword>
<dbReference type="GO" id="GO:0030288">
    <property type="term" value="C:outer membrane-bounded periplasmic space"/>
    <property type="evidence" value="ECO:0007669"/>
    <property type="project" value="TreeGrafter"/>
</dbReference>
<dbReference type="PANTHER" id="PTHR30085:SF6">
    <property type="entry name" value="ABC TRANSPORTER GLUTAMINE-BINDING PROTEIN GLNH"/>
    <property type="match status" value="1"/>
</dbReference>
<dbReference type="GO" id="GO:0006865">
    <property type="term" value="P:amino acid transport"/>
    <property type="evidence" value="ECO:0007669"/>
    <property type="project" value="TreeGrafter"/>
</dbReference>
<proteinExistence type="inferred from homology"/>
<evidence type="ECO:0000259" key="4">
    <source>
        <dbReference type="SMART" id="SM00062"/>
    </source>
</evidence>
<comment type="similarity">
    <text evidence="1">Belongs to the bacterial solute-binding protein 3 family.</text>
</comment>
<dbReference type="FunCoup" id="A0A0D2JAM1">
    <property type="interactions" value="185"/>
</dbReference>
<dbReference type="InParanoid" id="A0A0D2JAM1"/>
<reference evidence="5 6" key="1">
    <citation type="submission" date="2013-11" db="EMBL/GenBank/DDBJ databases">
        <title>Metagenomic analysis of a methanogenic consortium involved in long chain n-alkane degradation.</title>
        <authorList>
            <person name="Davidova I.A."/>
            <person name="Callaghan A.V."/>
            <person name="Wawrik B."/>
            <person name="Pruitt S."/>
            <person name="Marks C."/>
            <person name="Duncan K.E."/>
            <person name="Suflita J.M."/>
        </authorList>
    </citation>
    <scope>NUCLEOTIDE SEQUENCE [LARGE SCALE GENOMIC DNA]</scope>
    <source>
        <strain evidence="5 6">SPR</strain>
    </source>
</reference>
<dbReference type="AlphaFoldDB" id="A0A0D2JAM1"/>
<dbReference type="SMART" id="SM00062">
    <property type="entry name" value="PBPb"/>
    <property type="match status" value="1"/>
</dbReference>
<dbReference type="Gene3D" id="3.40.190.10">
    <property type="entry name" value="Periplasmic binding protein-like II"/>
    <property type="match status" value="2"/>
</dbReference>
<dbReference type="SUPFAM" id="SSF53850">
    <property type="entry name" value="Periplasmic binding protein-like II"/>
    <property type="match status" value="1"/>
</dbReference>
<comment type="caution">
    <text evidence="5">The sequence shown here is derived from an EMBL/GenBank/DDBJ whole genome shotgun (WGS) entry which is preliminary data.</text>
</comment>
<keyword evidence="3" id="KW-0732">Signal</keyword>
<feature type="domain" description="Solute-binding protein family 3/N-terminal" evidence="4">
    <location>
        <begin position="26"/>
        <end position="259"/>
    </location>
</feature>
<evidence type="ECO:0000256" key="1">
    <source>
        <dbReference type="ARBA" id="ARBA00010333"/>
    </source>
</evidence>
<dbReference type="PANTHER" id="PTHR30085">
    <property type="entry name" value="AMINO ACID ABC TRANSPORTER PERMEASE"/>
    <property type="match status" value="1"/>
</dbReference>
<evidence type="ECO:0000256" key="2">
    <source>
        <dbReference type="ARBA" id="ARBA00022448"/>
    </source>
</evidence>
<dbReference type="EMBL" id="AZAC01000023">
    <property type="protein sequence ID" value="KIX12781.1"/>
    <property type="molecule type" value="Genomic_DNA"/>
</dbReference>
<evidence type="ECO:0000313" key="6">
    <source>
        <dbReference type="Proteomes" id="UP000032233"/>
    </source>
</evidence>
<organism evidence="5 6">
    <name type="scientific">Dethiosulfatarculus sandiegensis</name>
    <dbReference type="NCBI Taxonomy" id="1429043"/>
    <lineage>
        <taxon>Bacteria</taxon>
        <taxon>Pseudomonadati</taxon>
        <taxon>Thermodesulfobacteriota</taxon>
        <taxon>Desulfarculia</taxon>
        <taxon>Desulfarculales</taxon>
        <taxon>Desulfarculaceae</taxon>
        <taxon>Dethiosulfatarculus</taxon>
    </lineage>
</organism>
<gene>
    <name evidence="5" type="ORF">X474_17230</name>
</gene>
<dbReference type="STRING" id="1429043.X474_17230"/>
<keyword evidence="6" id="KW-1185">Reference proteome</keyword>
<sequence length="290" mass="32654">MILGLSLFSSPALADATMDRIEKSGKLKVGFREGSIPFAFMDPKVGKHVGFSVDMAHMVAKYLSKRFGKEIEIVPYTITPKTRIPLVVNGTVDCEMGSTTYTAKREAVADFSLIFFFSETTFLVAKDSGIKKLTDLNGKRVGAARATTNLKAVQQLAEAGKFKPEAIVITETHPQGMLALKSGKIDAYSTDRSLLEGLRMKDQNPDKWMTTDFAIAYEPYAYIVREGNSDFRDFINNTILWTIKTGEFYKIYEKWMGPKGVVPIKMSPAYKDYLQMIVYPMGENWWKKQK</sequence>
<name>A0A0D2JAM1_9BACT</name>
<dbReference type="GO" id="GO:0005576">
    <property type="term" value="C:extracellular region"/>
    <property type="evidence" value="ECO:0007669"/>
    <property type="project" value="TreeGrafter"/>
</dbReference>
<accession>A0A0D2JAM1</accession>
<dbReference type="Pfam" id="PF00497">
    <property type="entry name" value="SBP_bac_3"/>
    <property type="match status" value="1"/>
</dbReference>
<dbReference type="PATRIC" id="fig|1429043.3.peg.3644"/>
<dbReference type="InterPro" id="IPR001638">
    <property type="entry name" value="Solute-binding_3/MltF_N"/>
</dbReference>
<dbReference type="InterPro" id="IPR051455">
    <property type="entry name" value="Bact_solute-bind_prot3"/>
</dbReference>
<evidence type="ECO:0000313" key="5">
    <source>
        <dbReference type="EMBL" id="KIX12781.1"/>
    </source>
</evidence>
<protein>
    <submittedName>
        <fullName evidence="5">ABC transporter substrate-binding protein</fullName>
    </submittedName>
</protein>
<dbReference type="Proteomes" id="UP000032233">
    <property type="component" value="Unassembled WGS sequence"/>
</dbReference>
<evidence type="ECO:0000256" key="3">
    <source>
        <dbReference type="ARBA" id="ARBA00022729"/>
    </source>
</evidence>